<protein>
    <submittedName>
        <fullName evidence="3">Formylglycine-generating enzyme family protein</fullName>
    </submittedName>
</protein>
<dbReference type="SUPFAM" id="SSF56436">
    <property type="entry name" value="C-type lectin-like"/>
    <property type="match status" value="1"/>
</dbReference>
<dbReference type="InterPro" id="IPR042095">
    <property type="entry name" value="SUMF_sf"/>
</dbReference>
<dbReference type="Gene3D" id="3.90.1580.10">
    <property type="entry name" value="paralog of FGE (formylglycine-generating enzyme)"/>
    <property type="match status" value="1"/>
</dbReference>
<comment type="caution">
    <text evidence="3">The sequence shown here is derived from an EMBL/GenBank/DDBJ whole genome shotgun (WGS) entry which is preliminary data.</text>
</comment>
<reference evidence="4" key="1">
    <citation type="journal article" date="2019" name="Int. J. Syst. Evol. Microbiol.">
        <title>The Global Catalogue of Microorganisms (GCM) 10K type strain sequencing project: providing services to taxonomists for standard genome sequencing and annotation.</title>
        <authorList>
            <consortium name="The Broad Institute Genomics Platform"/>
            <consortium name="The Broad Institute Genome Sequencing Center for Infectious Disease"/>
            <person name="Wu L."/>
            <person name="Ma J."/>
        </authorList>
    </citation>
    <scope>NUCLEOTIDE SEQUENCE [LARGE SCALE GENOMIC DNA]</scope>
    <source>
        <strain evidence="4">NCAIM B.01391</strain>
    </source>
</reference>
<keyword evidence="4" id="KW-1185">Reference proteome</keyword>
<evidence type="ECO:0000259" key="2">
    <source>
        <dbReference type="Pfam" id="PF03781"/>
    </source>
</evidence>
<evidence type="ECO:0000256" key="1">
    <source>
        <dbReference type="SAM" id="SignalP"/>
    </source>
</evidence>
<dbReference type="EMBL" id="JBHSLW010000007">
    <property type="protein sequence ID" value="MFC5418891.1"/>
    <property type="molecule type" value="Genomic_DNA"/>
</dbReference>
<organism evidence="3 4">
    <name type="scientific">Bosea eneae</name>
    <dbReference type="NCBI Taxonomy" id="151454"/>
    <lineage>
        <taxon>Bacteria</taxon>
        <taxon>Pseudomonadati</taxon>
        <taxon>Pseudomonadota</taxon>
        <taxon>Alphaproteobacteria</taxon>
        <taxon>Hyphomicrobiales</taxon>
        <taxon>Boseaceae</taxon>
        <taxon>Bosea</taxon>
    </lineage>
</organism>
<keyword evidence="1" id="KW-0732">Signal</keyword>
<feature type="chain" id="PRO_5045849836" evidence="1">
    <location>
        <begin position="21"/>
        <end position="233"/>
    </location>
</feature>
<sequence length="233" mass="25786">MRLFMMSALLMMAICAAGHAQVPDRVELDGFAIDAHEVTIAAFERHVAARNLRTAAEREGGGFEFAGGWTRRPGWTFRRPSGQAGAPNDPVSHVSWAEAREYCTAIGGRLPSAAEWRRAAYTEMREMPTDGFERGRTYAYPVGNAPAGMNLSSGDRWERQSQIGLTRRGVNGLYDMGGNVWEWLADRRGTEALTAGGSWWYGPSQTQSESMQWKAADFYAVYVGFRCAYDPGP</sequence>
<dbReference type="InterPro" id="IPR005532">
    <property type="entry name" value="SUMF_dom"/>
</dbReference>
<feature type="signal peptide" evidence="1">
    <location>
        <begin position="1"/>
        <end position="20"/>
    </location>
</feature>
<proteinExistence type="predicted"/>
<dbReference type="Proteomes" id="UP001596053">
    <property type="component" value="Unassembled WGS sequence"/>
</dbReference>
<dbReference type="RefSeq" id="WP_377796356.1">
    <property type="nucleotide sequence ID" value="NZ_JBHSLW010000007.1"/>
</dbReference>
<accession>A0ABW0IKS9</accession>
<name>A0ABW0IKS9_9HYPH</name>
<dbReference type="InterPro" id="IPR051043">
    <property type="entry name" value="Sulfatase_Mod_Factor_Kinase"/>
</dbReference>
<dbReference type="Pfam" id="PF03781">
    <property type="entry name" value="FGE-sulfatase"/>
    <property type="match status" value="1"/>
</dbReference>
<dbReference type="PANTHER" id="PTHR23150:SF35">
    <property type="entry name" value="BLL6746 PROTEIN"/>
    <property type="match status" value="1"/>
</dbReference>
<dbReference type="InterPro" id="IPR016187">
    <property type="entry name" value="CTDL_fold"/>
</dbReference>
<evidence type="ECO:0000313" key="3">
    <source>
        <dbReference type="EMBL" id="MFC5418891.1"/>
    </source>
</evidence>
<evidence type="ECO:0000313" key="4">
    <source>
        <dbReference type="Proteomes" id="UP001596053"/>
    </source>
</evidence>
<dbReference type="PANTHER" id="PTHR23150">
    <property type="entry name" value="SULFATASE MODIFYING FACTOR 1, 2"/>
    <property type="match status" value="1"/>
</dbReference>
<feature type="domain" description="Sulfatase-modifying factor enzyme-like" evidence="2">
    <location>
        <begin position="20"/>
        <end position="228"/>
    </location>
</feature>
<gene>
    <name evidence="3" type="ORF">ACFPOB_04870</name>
</gene>